<evidence type="ECO:0000313" key="2">
    <source>
        <dbReference type="Proteomes" id="UP000440004"/>
    </source>
</evidence>
<dbReference type="EMBL" id="WHNX01000003">
    <property type="protein sequence ID" value="MPW24656.1"/>
    <property type="molecule type" value="Genomic_DNA"/>
</dbReference>
<keyword evidence="2" id="KW-1185">Reference proteome</keyword>
<name>A0A6A7K5D0_9FIRM</name>
<evidence type="ECO:0008006" key="3">
    <source>
        <dbReference type="Google" id="ProtNLM"/>
    </source>
</evidence>
<evidence type="ECO:0000313" key="1">
    <source>
        <dbReference type="EMBL" id="MPW24656.1"/>
    </source>
</evidence>
<accession>A0A6A7K5D0</accession>
<dbReference type="InterPro" id="IPR023833">
    <property type="entry name" value="Signal_pept_SipW-depend-type"/>
</dbReference>
<dbReference type="Proteomes" id="UP000440004">
    <property type="component" value="Unassembled WGS sequence"/>
</dbReference>
<sequence>MIMKKNITILVSSVLVIALVIGGATMAWFTSGAEANNVFTTGSVDITLNDEFPLDGIQNVNPGDWYQKDVSVTSNGSKQTYVRVRFTPEWTSAQERVSLPINNIVPDLNTDDWVRVGNWFYYKEILNQEETTELLLSGITFDGKKTDNRYKGATFEIDIEVQAVQASHYAFQDEWGITGVMGTNGFIPAVGVEEWTPENEAPTN</sequence>
<dbReference type="AlphaFoldDB" id="A0A6A7K5D0"/>
<organism evidence="1 2">
    <name type="scientific">Alkalibaculum sporogenes</name>
    <dbReference type="NCBI Taxonomy" id="2655001"/>
    <lineage>
        <taxon>Bacteria</taxon>
        <taxon>Bacillati</taxon>
        <taxon>Bacillota</taxon>
        <taxon>Clostridia</taxon>
        <taxon>Eubacteriales</taxon>
        <taxon>Eubacteriaceae</taxon>
        <taxon>Alkalibaculum</taxon>
    </lineage>
</organism>
<dbReference type="Pfam" id="PF12389">
    <property type="entry name" value="Peptidase_M73"/>
    <property type="match status" value="1"/>
</dbReference>
<protein>
    <recommendedName>
        <fullName evidence="3">Camelysin metallo-endopeptidase</fullName>
    </recommendedName>
</protein>
<proteinExistence type="predicted"/>
<gene>
    <name evidence="1" type="ORF">GC105_02460</name>
</gene>
<dbReference type="NCBIfam" id="TIGR04088">
    <property type="entry name" value="cognate_SipW"/>
    <property type="match status" value="1"/>
</dbReference>
<dbReference type="InterPro" id="IPR022121">
    <property type="entry name" value="Peptidase_M73_camelysin"/>
</dbReference>
<reference evidence="1 2" key="1">
    <citation type="submission" date="2019-10" db="EMBL/GenBank/DDBJ databases">
        <title>Alkalibaculum tamaniensis sp.nov., a new alkaliphilic acetogen, isolated on methoxylated aromatics from a mud volcano.</title>
        <authorList>
            <person name="Khomyakova M.A."/>
            <person name="Merkel A.Y."/>
            <person name="Bonch-Osmolovskaya E.A."/>
            <person name="Slobodkin A.I."/>
        </authorList>
    </citation>
    <scope>NUCLEOTIDE SEQUENCE [LARGE SCALE GENOMIC DNA]</scope>
    <source>
        <strain evidence="1 2">M08DMB</strain>
    </source>
</reference>
<comment type="caution">
    <text evidence="1">The sequence shown here is derived from an EMBL/GenBank/DDBJ whole genome shotgun (WGS) entry which is preliminary data.</text>
</comment>